<evidence type="ECO:0000313" key="1">
    <source>
        <dbReference type="EMBL" id="CAH2286148.1"/>
    </source>
</evidence>
<dbReference type="AlphaFoldDB" id="A0AAD1W481"/>
<gene>
    <name evidence="1" type="ORF">PECUL_23A036642</name>
</gene>
<keyword evidence="2" id="KW-1185">Reference proteome</keyword>
<accession>A0AAD1W481</accession>
<sequence length="98" mass="10819">MAKGLKLLNVRETNVEVLKLPTIRFSNGEVRKLPNIRELNGEVAILSAIRLPNGKAEKLLNIRFLCPLLQGMKEKCLLVTGVRESGHYRQGPAEKGGA</sequence>
<protein>
    <submittedName>
        <fullName evidence="1">Uncharacterized protein</fullName>
    </submittedName>
</protein>
<evidence type="ECO:0000313" key="2">
    <source>
        <dbReference type="Proteomes" id="UP001295444"/>
    </source>
</evidence>
<proteinExistence type="predicted"/>
<dbReference type="Proteomes" id="UP001295444">
    <property type="component" value="Chromosome 04"/>
</dbReference>
<reference evidence="1" key="1">
    <citation type="submission" date="2022-03" db="EMBL/GenBank/DDBJ databases">
        <authorList>
            <person name="Alioto T."/>
            <person name="Alioto T."/>
            <person name="Gomez Garrido J."/>
        </authorList>
    </citation>
    <scope>NUCLEOTIDE SEQUENCE</scope>
</reference>
<organism evidence="1 2">
    <name type="scientific">Pelobates cultripes</name>
    <name type="common">Western spadefoot toad</name>
    <dbReference type="NCBI Taxonomy" id="61616"/>
    <lineage>
        <taxon>Eukaryota</taxon>
        <taxon>Metazoa</taxon>
        <taxon>Chordata</taxon>
        <taxon>Craniata</taxon>
        <taxon>Vertebrata</taxon>
        <taxon>Euteleostomi</taxon>
        <taxon>Amphibia</taxon>
        <taxon>Batrachia</taxon>
        <taxon>Anura</taxon>
        <taxon>Pelobatoidea</taxon>
        <taxon>Pelobatidae</taxon>
        <taxon>Pelobates</taxon>
    </lineage>
</organism>
<dbReference type="EMBL" id="OW240915">
    <property type="protein sequence ID" value="CAH2286148.1"/>
    <property type="molecule type" value="Genomic_DNA"/>
</dbReference>
<name>A0AAD1W481_PELCU</name>
<feature type="non-terminal residue" evidence="1">
    <location>
        <position position="98"/>
    </location>
</feature>